<dbReference type="InterPro" id="IPR016185">
    <property type="entry name" value="PreATP-grasp_dom_sf"/>
</dbReference>
<dbReference type="SUPFAM" id="SSF52440">
    <property type="entry name" value="PreATP-grasp domain"/>
    <property type="match status" value="1"/>
</dbReference>
<proteinExistence type="inferred from homology"/>
<dbReference type="Pfam" id="PF02951">
    <property type="entry name" value="GSH-S_N"/>
    <property type="match status" value="1"/>
</dbReference>
<keyword evidence="13" id="KW-1185">Reference proteome</keyword>
<dbReference type="NCBIfam" id="NF003573">
    <property type="entry name" value="PRK05246.1"/>
    <property type="match status" value="1"/>
</dbReference>
<evidence type="ECO:0000256" key="10">
    <source>
        <dbReference type="HAMAP-Rule" id="MF_00162"/>
    </source>
</evidence>
<organism evidence="12 13">
    <name type="scientific">Mycetohabitans rhizoxinica</name>
    <dbReference type="NCBI Taxonomy" id="412963"/>
    <lineage>
        <taxon>Bacteria</taxon>
        <taxon>Pseudomonadati</taxon>
        <taxon>Pseudomonadota</taxon>
        <taxon>Betaproteobacteria</taxon>
        <taxon>Burkholderiales</taxon>
        <taxon>Burkholderiaceae</taxon>
        <taxon>Mycetohabitans</taxon>
    </lineage>
</organism>
<dbReference type="Pfam" id="PF02955">
    <property type="entry name" value="GSH-S_ATP"/>
    <property type="match status" value="1"/>
</dbReference>
<evidence type="ECO:0000256" key="2">
    <source>
        <dbReference type="ARBA" id="ARBA00001946"/>
    </source>
</evidence>
<reference evidence="12 13" key="1">
    <citation type="submission" date="2020-09" db="EMBL/GenBank/DDBJ databases">
        <title>Genome sequences of Mycetohabitans spp.</title>
        <authorList>
            <person name="Carter M.E."/>
            <person name="Carpenter S.C.D."/>
            <person name="Bogdanove A.J."/>
        </authorList>
    </citation>
    <scope>NUCLEOTIDE SEQUENCE [LARGE SCALE GENOMIC DNA]</scope>
    <source>
        <strain evidence="12 13">B12</strain>
    </source>
</reference>
<dbReference type="InterPro" id="IPR011761">
    <property type="entry name" value="ATP-grasp"/>
</dbReference>
<name>A0ABZ2PZK3_9BURK</name>
<dbReference type="RefSeq" id="WP_013436415.1">
    <property type="nucleotide sequence ID" value="NZ_CP062176.1"/>
</dbReference>
<comment type="pathway">
    <text evidence="10">Sulfur metabolism; glutathione biosynthesis; glutathione from L-cysteine and L-glutamate: step 2/2.</text>
</comment>
<comment type="similarity">
    <text evidence="10">Belongs to the prokaryotic GSH synthase family.</text>
</comment>
<dbReference type="EC" id="6.3.2.3" evidence="10"/>
<keyword evidence="9" id="KW-0464">Manganese</keyword>
<sequence>MDLLFIADPLPQFKIYKDTTYAMMAEAARRGHVLYACEPRHLAYAGGGVEATVRRFSIVGDHTNPGQWYDAELAENRGLGTFGAVLMRKDPPFDMEYVTSTWLLEIAERHGARIFNKPRAIRDHSEKMAIGEFARFTAPTLVTRDAARLRAFHGEHRDVIFKPLDGMGGMGVFRIREDGMNLGSTIEMLSDNGARTVMAQRYIPQIKDGDKRILLIGGEPVPYSLARIPQGTEIRGNLAAGGVGRAQSLAPRDREIATALGPVLAERGLLLVGLDTIGDWLTEVNVTSPTCFREITEQTGFNVAAMFVDALERAVG</sequence>
<dbReference type="Gene3D" id="3.30.470.20">
    <property type="entry name" value="ATP-grasp fold, B domain"/>
    <property type="match status" value="1"/>
</dbReference>
<evidence type="ECO:0000256" key="3">
    <source>
        <dbReference type="ARBA" id="ARBA00022598"/>
    </source>
</evidence>
<dbReference type="PANTHER" id="PTHR21621">
    <property type="entry name" value="RIBOSOMAL PROTEIN S6 MODIFICATION PROTEIN"/>
    <property type="match status" value="1"/>
</dbReference>
<dbReference type="InterPro" id="IPR006284">
    <property type="entry name" value="Glut_synth_pro"/>
</dbReference>
<dbReference type="InterPro" id="IPR004218">
    <property type="entry name" value="GSHS_ATP-bd"/>
</dbReference>
<evidence type="ECO:0000313" key="13">
    <source>
        <dbReference type="Proteomes" id="UP001493153"/>
    </source>
</evidence>
<accession>A0ABZ2PZK3</accession>
<evidence type="ECO:0000259" key="11">
    <source>
        <dbReference type="PROSITE" id="PS50975"/>
    </source>
</evidence>
<gene>
    <name evidence="10 12" type="primary">gshB</name>
    <name evidence="12" type="ORF">IHE29_14645</name>
</gene>
<keyword evidence="3 10" id="KW-0436">Ligase</keyword>
<comment type="catalytic activity">
    <reaction evidence="10">
        <text>gamma-L-glutamyl-L-cysteine + glycine + ATP = glutathione + ADP + phosphate + H(+)</text>
        <dbReference type="Rhea" id="RHEA:13557"/>
        <dbReference type="ChEBI" id="CHEBI:15378"/>
        <dbReference type="ChEBI" id="CHEBI:30616"/>
        <dbReference type="ChEBI" id="CHEBI:43474"/>
        <dbReference type="ChEBI" id="CHEBI:57305"/>
        <dbReference type="ChEBI" id="CHEBI:57925"/>
        <dbReference type="ChEBI" id="CHEBI:58173"/>
        <dbReference type="ChEBI" id="CHEBI:456216"/>
        <dbReference type="EC" id="6.3.2.3"/>
    </reaction>
</comment>
<keyword evidence="7 10" id="KW-0067">ATP-binding</keyword>
<dbReference type="PANTHER" id="PTHR21621:SF4">
    <property type="entry name" value="GLUTATHIONE SYNTHETASE"/>
    <property type="match status" value="1"/>
</dbReference>
<keyword evidence="8" id="KW-0460">Magnesium</keyword>
<dbReference type="Gene3D" id="3.30.1490.20">
    <property type="entry name" value="ATP-grasp fold, A domain"/>
    <property type="match status" value="1"/>
</dbReference>
<dbReference type="NCBIfam" id="TIGR01380">
    <property type="entry name" value="glut_syn"/>
    <property type="match status" value="1"/>
</dbReference>
<keyword evidence="6 10" id="KW-0547">Nucleotide-binding</keyword>
<dbReference type="SUPFAM" id="SSF56059">
    <property type="entry name" value="Glutathione synthetase ATP-binding domain-like"/>
    <property type="match status" value="1"/>
</dbReference>
<evidence type="ECO:0000256" key="7">
    <source>
        <dbReference type="ARBA" id="ARBA00022840"/>
    </source>
</evidence>
<comment type="cofactor">
    <cofactor evidence="1">
        <name>Mn(2+)</name>
        <dbReference type="ChEBI" id="CHEBI:29035"/>
    </cofactor>
</comment>
<feature type="domain" description="ATP-grasp" evidence="11">
    <location>
        <begin position="127"/>
        <end position="312"/>
    </location>
</feature>
<evidence type="ECO:0000256" key="9">
    <source>
        <dbReference type="ARBA" id="ARBA00023211"/>
    </source>
</evidence>
<evidence type="ECO:0000256" key="5">
    <source>
        <dbReference type="ARBA" id="ARBA00022723"/>
    </source>
</evidence>
<keyword evidence="5" id="KW-0479">Metal-binding</keyword>
<evidence type="ECO:0000313" key="12">
    <source>
        <dbReference type="EMBL" id="WXK40437.1"/>
    </source>
</evidence>
<evidence type="ECO:0000256" key="4">
    <source>
        <dbReference type="ARBA" id="ARBA00022684"/>
    </source>
</evidence>
<dbReference type="Proteomes" id="UP001493153">
    <property type="component" value="Chromosome"/>
</dbReference>
<dbReference type="PROSITE" id="PS50975">
    <property type="entry name" value="ATP_GRASP"/>
    <property type="match status" value="1"/>
</dbReference>
<dbReference type="HAMAP" id="MF_00162">
    <property type="entry name" value="GSH_S"/>
    <property type="match status" value="1"/>
</dbReference>
<keyword evidence="4 10" id="KW-0317">Glutathione biosynthesis</keyword>
<dbReference type="Gene3D" id="3.40.50.20">
    <property type="match status" value="1"/>
</dbReference>
<dbReference type="InterPro" id="IPR013815">
    <property type="entry name" value="ATP_grasp_subdomain_1"/>
</dbReference>
<dbReference type="InterPro" id="IPR004215">
    <property type="entry name" value="GSHS_N"/>
</dbReference>
<evidence type="ECO:0000256" key="8">
    <source>
        <dbReference type="ARBA" id="ARBA00022842"/>
    </source>
</evidence>
<comment type="cofactor">
    <cofactor evidence="2">
        <name>Mg(2+)</name>
        <dbReference type="ChEBI" id="CHEBI:18420"/>
    </cofactor>
</comment>
<evidence type="ECO:0000256" key="1">
    <source>
        <dbReference type="ARBA" id="ARBA00001936"/>
    </source>
</evidence>
<dbReference type="GO" id="GO:0004363">
    <property type="term" value="F:glutathione synthase activity"/>
    <property type="evidence" value="ECO:0007669"/>
    <property type="project" value="UniProtKB-EC"/>
</dbReference>
<protein>
    <recommendedName>
        <fullName evidence="10">Glutathione synthetase</fullName>
        <ecNumber evidence="10">6.3.2.3</ecNumber>
    </recommendedName>
    <alternativeName>
        <fullName evidence="10">GSH synthetase</fullName>
        <shortName evidence="10">GSH-S</shortName>
        <shortName evidence="10">GSHase</shortName>
    </alternativeName>
    <alternativeName>
        <fullName evidence="10">Glutathione synthase</fullName>
    </alternativeName>
</protein>
<evidence type="ECO:0000256" key="6">
    <source>
        <dbReference type="ARBA" id="ARBA00022741"/>
    </source>
</evidence>
<dbReference type="EMBL" id="CP062176">
    <property type="protein sequence ID" value="WXK40437.1"/>
    <property type="molecule type" value="Genomic_DNA"/>
</dbReference>